<feature type="chain" id="PRO_5039294170" description="Fibronectin type-III domain-containing protein" evidence="1">
    <location>
        <begin position="19"/>
        <end position="723"/>
    </location>
</feature>
<dbReference type="Proteomes" id="UP000823598">
    <property type="component" value="Unassembled WGS sequence"/>
</dbReference>
<reference evidence="2" key="1">
    <citation type="submission" date="2020-10" db="EMBL/GenBank/DDBJ databases">
        <authorList>
            <person name="Gilroy R."/>
        </authorList>
    </citation>
    <scope>NUCLEOTIDE SEQUENCE</scope>
    <source>
        <strain evidence="2">6919</strain>
    </source>
</reference>
<proteinExistence type="predicted"/>
<comment type="caution">
    <text evidence="2">The sequence shown here is derived from an EMBL/GenBank/DDBJ whole genome shotgun (WGS) entry which is preliminary data.</text>
</comment>
<dbReference type="SUPFAM" id="SSF63825">
    <property type="entry name" value="YWTD domain"/>
    <property type="match status" value="1"/>
</dbReference>
<keyword evidence="1" id="KW-0732">Signal</keyword>
<evidence type="ECO:0000313" key="3">
    <source>
        <dbReference type="Proteomes" id="UP000823598"/>
    </source>
</evidence>
<evidence type="ECO:0008006" key="4">
    <source>
        <dbReference type="Google" id="ProtNLM"/>
    </source>
</evidence>
<gene>
    <name evidence="2" type="ORF">IAB88_03760</name>
</gene>
<dbReference type="Gene3D" id="2.60.120.200">
    <property type="match status" value="1"/>
</dbReference>
<evidence type="ECO:0000256" key="1">
    <source>
        <dbReference type="SAM" id="SignalP"/>
    </source>
</evidence>
<dbReference type="InterPro" id="IPR036116">
    <property type="entry name" value="FN3_sf"/>
</dbReference>
<protein>
    <recommendedName>
        <fullName evidence="4">Fibronectin type-III domain-containing protein</fullName>
    </recommendedName>
</protein>
<dbReference type="SUPFAM" id="SSF49265">
    <property type="entry name" value="Fibronectin type III"/>
    <property type="match status" value="1"/>
</dbReference>
<dbReference type="AlphaFoldDB" id="A0A9D9NJV4"/>
<name>A0A9D9NJV4_9BACT</name>
<evidence type="ECO:0000313" key="2">
    <source>
        <dbReference type="EMBL" id="MBO8476090.1"/>
    </source>
</evidence>
<organism evidence="2 3">
    <name type="scientific">Candidatus Limisoma faecipullorum</name>
    <dbReference type="NCBI Taxonomy" id="2840854"/>
    <lineage>
        <taxon>Bacteria</taxon>
        <taxon>Pseudomonadati</taxon>
        <taxon>Bacteroidota</taxon>
        <taxon>Bacteroidia</taxon>
        <taxon>Bacteroidales</taxon>
        <taxon>Candidatus Limisoma</taxon>
    </lineage>
</organism>
<sequence length="723" mass="79891">MKKLSLFLLAAVSLPFLASSQLMPKLAKDGVELYVGIGANYTWGDGVFSTDSAGIYKLPAGYGGNICFKAPVMVSGGITYHNGKIYVNSYDDTNGFEWMLVPQWRIYDLRTGELEKAIDGDDNLADCTNALTYDISSDKIYGIGQNNNGIYLASIEPETGEKTNIGWLTENGNRLYTCNAIASNRYGMLYTIYESYGNPGTAKFGRINPANGQISFIGDIRCENMLEGDGLMMMSSRHALIFNHESNKLYWIHTGSSLTAGDYYMPVFEMNVNTGVATMAGYLPEGNSVTGAFFNEPLLTAPDGVNDLEYIHSPESEDFLTGHLTMTAPSTTYDGDILTGELTIVITDGDEEIERISNVVPGQTITTKERTFQYGEHKFSCRAISADGEESATCEFPMFLGYDLPSNPTNAKLTADGQKITLTWETPTTGIHGNEIDTENITYLIMRYPEMEIVAENYDQTSYEETVPDELHRYTFIIWACYNGQNGYGITSNSIIAGMPLDVPYATDFSNSQEMENRYKILDNNGDGCSWNYDYMNNMAIYVYSNVNAADDWLFTPPINYIAGHTYELSINVNSGISDQLDSLEITFGNDDEIEAQETIDDILAVPYEPTGYSFKVTPEVSGVHFFGLHIHSPAFGGFFRLRSLEITDITEGGIADIDDSGIKARYSNGIITIDNPEKYDTTICTINGIVIMRSSAETVSAEVSNGLYIIRCGDKTQKIIAR</sequence>
<dbReference type="EMBL" id="JADIMC010000043">
    <property type="protein sequence ID" value="MBO8476090.1"/>
    <property type="molecule type" value="Genomic_DNA"/>
</dbReference>
<accession>A0A9D9NJV4</accession>
<reference evidence="2" key="2">
    <citation type="journal article" date="2021" name="PeerJ">
        <title>Extensive microbial diversity within the chicken gut microbiome revealed by metagenomics and culture.</title>
        <authorList>
            <person name="Gilroy R."/>
            <person name="Ravi A."/>
            <person name="Getino M."/>
            <person name="Pursley I."/>
            <person name="Horton D.L."/>
            <person name="Alikhan N.F."/>
            <person name="Baker D."/>
            <person name="Gharbi K."/>
            <person name="Hall N."/>
            <person name="Watson M."/>
            <person name="Adriaenssens E.M."/>
            <person name="Foster-Nyarko E."/>
            <person name="Jarju S."/>
            <person name="Secka A."/>
            <person name="Antonio M."/>
            <person name="Oren A."/>
            <person name="Chaudhuri R.R."/>
            <person name="La Ragione R."/>
            <person name="Hildebrand F."/>
            <person name="Pallen M.J."/>
        </authorList>
    </citation>
    <scope>NUCLEOTIDE SEQUENCE</scope>
    <source>
        <strain evidence="2">6919</strain>
    </source>
</reference>
<feature type="signal peptide" evidence="1">
    <location>
        <begin position="1"/>
        <end position="18"/>
    </location>
</feature>